<dbReference type="EMBL" id="CM056808">
    <property type="protein sequence ID" value="KAJ8704226.1"/>
    <property type="molecule type" value="Genomic_DNA"/>
</dbReference>
<evidence type="ECO:0000313" key="1">
    <source>
        <dbReference type="EMBL" id="KAJ8704226.1"/>
    </source>
</evidence>
<comment type="caution">
    <text evidence="1">The sequence shown here is derived from an EMBL/GenBank/DDBJ whole genome shotgun (WGS) entry which is preliminary data.</text>
</comment>
<dbReference type="Proteomes" id="UP001231649">
    <property type="component" value="Chromosome 32"/>
</dbReference>
<gene>
    <name evidence="1" type="ORF">PYW08_012950</name>
</gene>
<protein>
    <submittedName>
        <fullName evidence="1">Uncharacterized protein</fullName>
    </submittedName>
</protein>
<accession>A0ACC2PYY5</accession>
<reference evidence="1" key="1">
    <citation type="submission" date="2023-03" db="EMBL/GenBank/DDBJ databases">
        <title>Chromosome-level genomes of two armyworms, Mythimna separata and Mythimna loreyi, provide insights into the biosynthesis and reception of sex pheromones.</title>
        <authorList>
            <person name="Zhao H."/>
        </authorList>
    </citation>
    <scope>NUCLEOTIDE SEQUENCE</scope>
    <source>
        <strain evidence="1">BeijingLab</strain>
    </source>
</reference>
<proteinExistence type="predicted"/>
<sequence>MSLDIDIIFKALRLVPEFDGNPNVLTRFIQLCDQLVKEYYNVQGGSELINTALINGILNKIVGSAARLINSNGIASDWNGIRNALINNFADQWDETALYSDLSLLTQGSNTPQEFYERCQNLFSTNET</sequence>
<organism evidence="1 2">
    <name type="scientific">Mythimna loreyi</name>
    <dbReference type="NCBI Taxonomy" id="667449"/>
    <lineage>
        <taxon>Eukaryota</taxon>
        <taxon>Metazoa</taxon>
        <taxon>Ecdysozoa</taxon>
        <taxon>Arthropoda</taxon>
        <taxon>Hexapoda</taxon>
        <taxon>Insecta</taxon>
        <taxon>Pterygota</taxon>
        <taxon>Neoptera</taxon>
        <taxon>Endopterygota</taxon>
        <taxon>Lepidoptera</taxon>
        <taxon>Glossata</taxon>
        <taxon>Ditrysia</taxon>
        <taxon>Noctuoidea</taxon>
        <taxon>Noctuidae</taxon>
        <taxon>Noctuinae</taxon>
        <taxon>Hadenini</taxon>
        <taxon>Mythimna</taxon>
    </lineage>
</organism>
<keyword evidence="2" id="KW-1185">Reference proteome</keyword>
<name>A0ACC2PYY5_9NEOP</name>
<evidence type="ECO:0000313" key="2">
    <source>
        <dbReference type="Proteomes" id="UP001231649"/>
    </source>
</evidence>